<dbReference type="AlphaFoldDB" id="A0A8B6X566"/>
<dbReference type="InterPro" id="IPR036942">
    <property type="entry name" value="Beta-barrel_TonB_sf"/>
</dbReference>
<dbReference type="Gene3D" id="2.40.170.20">
    <property type="entry name" value="TonB-dependent receptor, beta-barrel domain"/>
    <property type="match status" value="1"/>
</dbReference>
<dbReference type="SUPFAM" id="SSF56935">
    <property type="entry name" value="Porins"/>
    <property type="match status" value="1"/>
</dbReference>
<comment type="subcellular location">
    <subcellularLocation>
        <location evidence="1">Cell outer membrane</location>
    </subcellularLocation>
</comment>
<keyword evidence="2" id="KW-0472">Membrane</keyword>
<protein>
    <recommendedName>
        <fullName evidence="7">Transporter</fullName>
    </recommendedName>
</protein>
<evidence type="ECO:0000313" key="6">
    <source>
        <dbReference type="RefSeq" id="WP_028312168.1"/>
    </source>
</evidence>
<proteinExistence type="predicted"/>
<evidence type="ECO:0000256" key="4">
    <source>
        <dbReference type="SAM" id="SignalP"/>
    </source>
</evidence>
<evidence type="ECO:0008006" key="7">
    <source>
        <dbReference type="Google" id="ProtNLM"/>
    </source>
</evidence>
<dbReference type="OrthoDB" id="7493123at2"/>
<reference evidence="6" key="1">
    <citation type="submission" date="2025-08" db="UniProtKB">
        <authorList>
            <consortium name="RefSeq"/>
        </authorList>
    </citation>
    <scope>IDENTIFICATION</scope>
</reference>
<feature type="chain" id="PRO_5034560390" description="Transporter" evidence="4">
    <location>
        <begin position="50"/>
        <end position="342"/>
    </location>
</feature>
<dbReference type="GO" id="GO:0009279">
    <property type="term" value="C:cell outer membrane"/>
    <property type="evidence" value="ECO:0007669"/>
    <property type="project" value="UniProtKB-SubCell"/>
</dbReference>
<keyword evidence="3" id="KW-0998">Cell outer membrane</keyword>
<keyword evidence="5" id="KW-1185">Reference proteome</keyword>
<evidence type="ECO:0000313" key="5">
    <source>
        <dbReference type="Proteomes" id="UP000675920"/>
    </source>
</evidence>
<evidence type="ECO:0000256" key="2">
    <source>
        <dbReference type="ARBA" id="ARBA00023136"/>
    </source>
</evidence>
<evidence type="ECO:0000256" key="3">
    <source>
        <dbReference type="ARBA" id="ARBA00023237"/>
    </source>
</evidence>
<dbReference type="RefSeq" id="WP_028312168.1">
    <property type="nucleotide sequence ID" value="NZ_AXWS01000015.1"/>
</dbReference>
<accession>A0A8B6X566</accession>
<feature type="signal peptide" evidence="4">
    <location>
        <begin position="1"/>
        <end position="49"/>
    </location>
</feature>
<organism evidence="5 6">
    <name type="scientific">Derxia gummosa DSM 723</name>
    <dbReference type="NCBI Taxonomy" id="1121388"/>
    <lineage>
        <taxon>Bacteria</taxon>
        <taxon>Pseudomonadati</taxon>
        <taxon>Pseudomonadota</taxon>
        <taxon>Betaproteobacteria</taxon>
        <taxon>Burkholderiales</taxon>
        <taxon>Alcaligenaceae</taxon>
        <taxon>Derxia</taxon>
    </lineage>
</organism>
<keyword evidence="4" id="KW-0732">Signal</keyword>
<dbReference type="Proteomes" id="UP000675920">
    <property type="component" value="Unplaced"/>
</dbReference>
<name>A0A8B6X566_9BURK</name>
<evidence type="ECO:0000256" key="1">
    <source>
        <dbReference type="ARBA" id="ARBA00004442"/>
    </source>
</evidence>
<sequence>MRTAQLPTVRQRASATTHAAVASAPRHLRRALAPLLLATGLAAAPAAQASCGSAFCLVNTDFAVQGAWLDHGWRADLRYELVQQNRLQRGSRTIAPADLDDPSEVEQRTRTQRVIASLDYGFNANWGLSLQLPFLDRVHEHLADGEPVDWHFRQMGDARVTGRWQSDLLGDTAGAGSVGLVAGFKLPTGRTDVRNADQTPAERALQPGTGTTDLVLGGYWRGLLPASDLSWFAQVQTESALAAHDGFRPGNKLGLDLGLRFEGATVAPMLQLNWQLRARDSGAEAEPDNSGGRTLALSPGLSAPVAAGTQVYAFAQIPVHSRVNGVQLSPRWALSTGISQRF</sequence>